<evidence type="ECO:0000256" key="4">
    <source>
        <dbReference type="ARBA" id="ARBA00022827"/>
    </source>
</evidence>
<comment type="cofactor">
    <cofactor evidence="1">
        <name>FAD</name>
        <dbReference type="ChEBI" id="CHEBI:57692"/>
    </cofactor>
</comment>
<evidence type="ECO:0000259" key="8">
    <source>
        <dbReference type="PROSITE" id="PS51324"/>
    </source>
</evidence>
<dbReference type="EC" id="1.8.3.2" evidence="2"/>
<dbReference type="Gene3D" id="1.20.120.310">
    <property type="entry name" value="ERV/ALR sulfhydryl oxidase domain"/>
    <property type="match status" value="1"/>
</dbReference>
<keyword evidence="6" id="KW-1015">Disulfide bond</keyword>
<evidence type="ECO:0000256" key="3">
    <source>
        <dbReference type="ARBA" id="ARBA00022630"/>
    </source>
</evidence>
<dbReference type="EMBL" id="MN739467">
    <property type="protein sequence ID" value="QHT06313.1"/>
    <property type="molecule type" value="Genomic_DNA"/>
</dbReference>
<dbReference type="InterPro" id="IPR017905">
    <property type="entry name" value="ERV/ALR_sulphydryl_oxidase"/>
</dbReference>
<sequence>MTLDPKIWGPHYWFVLHTIALSYPIKPNETIRKKFYDFYQNLPLFLPIEEIGNNFSKFLDKYPVTPYLESRQSLVRWTHFIHNKINRALNIPTLTMEQAMSAYYESYKPKEVKDLEQRRRREKYVFAGFFVLIIAAAAYLYRK</sequence>
<reference evidence="9" key="1">
    <citation type="journal article" date="2020" name="Nature">
        <title>Giant virus diversity and host interactions through global metagenomics.</title>
        <authorList>
            <person name="Schulz F."/>
            <person name="Roux S."/>
            <person name="Paez-Espino D."/>
            <person name="Jungbluth S."/>
            <person name="Walsh D.A."/>
            <person name="Denef V.J."/>
            <person name="McMahon K.D."/>
            <person name="Konstantinidis K.T."/>
            <person name="Eloe-Fadrosh E.A."/>
            <person name="Kyrpides N.C."/>
            <person name="Woyke T."/>
        </authorList>
    </citation>
    <scope>NUCLEOTIDE SEQUENCE</scope>
    <source>
        <strain evidence="9">GVMAG-M-3300021425-30</strain>
    </source>
</reference>
<dbReference type="InterPro" id="IPR036774">
    <property type="entry name" value="ERV/ALR_sulphydryl_oxid_sf"/>
</dbReference>
<evidence type="ECO:0000256" key="5">
    <source>
        <dbReference type="ARBA" id="ARBA00023002"/>
    </source>
</evidence>
<dbReference type="GO" id="GO:0050660">
    <property type="term" value="F:flavin adenine dinucleotide binding"/>
    <property type="evidence" value="ECO:0007669"/>
    <property type="project" value="TreeGrafter"/>
</dbReference>
<feature type="transmembrane region" description="Helical" evidence="7">
    <location>
        <begin position="124"/>
        <end position="141"/>
    </location>
</feature>
<dbReference type="GO" id="GO:0005739">
    <property type="term" value="C:mitochondrion"/>
    <property type="evidence" value="ECO:0007669"/>
    <property type="project" value="TreeGrafter"/>
</dbReference>
<evidence type="ECO:0000256" key="1">
    <source>
        <dbReference type="ARBA" id="ARBA00001974"/>
    </source>
</evidence>
<keyword evidence="7" id="KW-0812">Transmembrane</keyword>
<dbReference type="GO" id="GO:0016971">
    <property type="term" value="F:flavin-dependent sulfhydryl oxidase activity"/>
    <property type="evidence" value="ECO:0007669"/>
    <property type="project" value="InterPro"/>
</dbReference>
<evidence type="ECO:0000256" key="7">
    <source>
        <dbReference type="SAM" id="Phobius"/>
    </source>
</evidence>
<evidence type="ECO:0000313" key="9">
    <source>
        <dbReference type="EMBL" id="QHT06313.1"/>
    </source>
</evidence>
<keyword evidence="3" id="KW-0285">Flavoprotein</keyword>
<proteinExistence type="predicted"/>
<dbReference type="PROSITE" id="PS51324">
    <property type="entry name" value="ERV_ALR"/>
    <property type="match status" value="1"/>
</dbReference>
<dbReference type="Pfam" id="PF04777">
    <property type="entry name" value="Evr1_Alr"/>
    <property type="match status" value="1"/>
</dbReference>
<dbReference type="PANTHER" id="PTHR12645">
    <property type="entry name" value="ALR/ERV"/>
    <property type="match status" value="1"/>
</dbReference>
<keyword evidence="4" id="KW-0274">FAD</keyword>
<feature type="domain" description="ERV/ALR sulfhydryl oxidase" evidence="8">
    <location>
        <begin position="1"/>
        <end position="103"/>
    </location>
</feature>
<evidence type="ECO:0000256" key="2">
    <source>
        <dbReference type="ARBA" id="ARBA00012512"/>
    </source>
</evidence>
<protein>
    <recommendedName>
        <fullName evidence="2">thiol oxidase</fullName>
        <ecNumber evidence="2">1.8.3.2</ecNumber>
    </recommendedName>
</protein>
<name>A0A6C0CPU9_9ZZZZ</name>
<accession>A0A6C0CPU9</accession>
<keyword evidence="5" id="KW-0560">Oxidoreductase</keyword>
<evidence type="ECO:0000256" key="6">
    <source>
        <dbReference type="ARBA" id="ARBA00023157"/>
    </source>
</evidence>
<keyword evidence="7" id="KW-0472">Membrane</keyword>
<dbReference type="AlphaFoldDB" id="A0A6C0CPU9"/>
<keyword evidence="7" id="KW-1133">Transmembrane helix</keyword>
<organism evidence="9">
    <name type="scientific">viral metagenome</name>
    <dbReference type="NCBI Taxonomy" id="1070528"/>
    <lineage>
        <taxon>unclassified sequences</taxon>
        <taxon>metagenomes</taxon>
        <taxon>organismal metagenomes</taxon>
    </lineage>
</organism>
<dbReference type="PANTHER" id="PTHR12645:SF0">
    <property type="entry name" value="FAD-LINKED SULFHYDRYL OXIDASE ALR"/>
    <property type="match status" value="1"/>
</dbReference>
<dbReference type="InterPro" id="IPR039799">
    <property type="entry name" value="ALR/ERV"/>
</dbReference>
<dbReference type="SUPFAM" id="SSF69000">
    <property type="entry name" value="FAD-dependent thiol oxidase"/>
    <property type="match status" value="1"/>
</dbReference>